<dbReference type="PANTHER" id="PTHR21496">
    <property type="entry name" value="FERREDOXIN-RELATED"/>
    <property type="match status" value="1"/>
</dbReference>
<reference evidence="8 9" key="1">
    <citation type="submission" date="2016-03" db="EMBL/GenBank/DDBJ databases">
        <title>Chemosynthetic sulphur-oxidizing symbionts of marine invertebrate animals are capable of nitrogen fixation.</title>
        <authorList>
            <person name="Petersen J.M."/>
            <person name="Kemper A."/>
            <person name="Gruber-Vodicka H."/>
            <person name="Cardini U."/>
            <person name="Geest Mvander."/>
            <person name="Kleiner M."/>
            <person name="Bulgheresi S."/>
            <person name="Fussmann M."/>
            <person name="Herbold C."/>
            <person name="Seah B.K.B."/>
            <person name="Antony C.Paul."/>
            <person name="Liu D."/>
            <person name="Belitz A."/>
            <person name="Weber M."/>
        </authorList>
    </citation>
    <scope>NUCLEOTIDE SEQUENCE [LARGE SCALE GENOMIC DNA]</scope>
    <source>
        <strain evidence="8">G_D</strain>
    </source>
</reference>
<sequence length="109" mass="11726">MSDWIPVTKLEEIPRLGARKLQAGDLDIALFRTGSDAVFALRDRCPHRGGPLSQGIVHGEAVTCPLHNWKIDLQSGEVQGPDQGCVSSFGVRIEDGVVYLDIASLESAA</sequence>
<dbReference type="STRING" id="1818881.A3196_07370"/>
<keyword evidence="4" id="KW-0408">Iron</keyword>
<dbReference type="InterPro" id="IPR017941">
    <property type="entry name" value="Rieske_2Fe-2S"/>
</dbReference>
<gene>
    <name evidence="8" type="ORF">A3196_07370</name>
</gene>
<dbReference type="EMBL" id="LVJZ01000003">
    <property type="protein sequence ID" value="ODB96589.1"/>
    <property type="molecule type" value="Genomic_DNA"/>
</dbReference>
<keyword evidence="5" id="KW-0411">Iron-sulfur</keyword>
<comment type="caution">
    <text evidence="8">The sequence shown here is derived from an EMBL/GenBank/DDBJ whole genome shotgun (WGS) entry which is preliminary data.</text>
</comment>
<name>A0A1E2UPE8_9GAMM</name>
<dbReference type="SUPFAM" id="SSF50022">
    <property type="entry name" value="ISP domain"/>
    <property type="match status" value="1"/>
</dbReference>
<evidence type="ECO:0000256" key="6">
    <source>
        <dbReference type="ARBA" id="ARBA00023063"/>
    </source>
</evidence>
<dbReference type="Gene3D" id="2.102.10.10">
    <property type="entry name" value="Rieske [2Fe-2S] iron-sulphur domain"/>
    <property type="match status" value="1"/>
</dbReference>
<dbReference type="RefSeq" id="WP_069004320.1">
    <property type="nucleotide sequence ID" value="NZ_LVJW01000003.1"/>
</dbReference>
<proteinExistence type="predicted"/>
<keyword evidence="2" id="KW-0479">Metal-binding</keyword>
<evidence type="ECO:0000313" key="9">
    <source>
        <dbReference type="Proteomes" id="UP000094849"/>
    </source>
</evidence>
<dbReference type="Proteomes" id="UP000094849">
    <property type="component" value="Unassembled WGS sequence"/>
</dbReference>
<accession>A0A1E2UPE8</accession>
<dbReference type="InterPro" id="IPR012748">
    <property type="entry name" value="Rieske-like_NirD"/>
</dbReference>
<dbReference type="FunFam" id="2.102.10.10:FF:000013">
    <property type="entry name" value="Nitrite reductase [NAD(P)H], small subunit"/>
    <property type="match status" value="1"/>
</dbReference>
<dbReference type="PANTHER" id="PTHR21496:SF23">
    <property type="entry name" value="3-PHENYLPROPIONATE_CINNAMIC ACID DIOXYGENASE FERREDOXIN SUBUNIT"/>
    <property type="match status" value="1"/>
</dbReference>
<evidence type="ECO:0000256" key="1">
    <source>
        <dbReference type="ARBA" id="ARBA00022714"/>
    </source>
</evidence>
<keyword evidence="3" id="KW-0560">Oxidoreductase</keyword>
<evidence type="ECO:0000256" key="4">
    <source>
        <dbReference type="ARBA" id="ARBA00023004"/>
    </source>
</evidence>
<dbReference type="CDD" id="cd03530">
    <property type="entry name" value="Rieske_NirD_small_Bacillus"/>
    <property type="match status" value="1"/>
</dbReference>
<evidence type="ECO:0000256" key="5">
    <source>
        <dbReference type="ARBA" id="ARBA00023014"/>
    </source>
</evidence>
<organism evidence="8 9">
    <name type="scientific">Candidatus Thiodiazotropha endoloripes</name>
    <dbReference type="NCBI Taxonomy" id="1818881"/>
    <lineage>
        <taxon>Bacteria</taxon>
        <taxon>Pseudomonadati</taxon>
        <taxon>Pseudomonadota</taxon>
        <taxon>Gammaproteobacteria</taxon>
        <taxon>Chromatiales</taxon>
        <taxon>Sedimenticolaceae</taxon>
        <taxon>Candidatus Thiodiazotropha</taxon>
    </lineage>
</organism>
<dbReference type="PROSITE" id="PS51296">
    <property type="entry name" value="RIESKE"/>
    <property type="match status" value="1"/>
</dbReference>
<dbReference type="InterPro" id="IPR036922">
    <property type="entry name" value="Rieske_2Fe-2S_sf"/>
</dbReference>
<keyword evidence="9" id="KW-1185">Reference proteome</keyword>
<evidence type="ECO:0000313" key="8">
    <source>
        <dbReference type="EMBL" id="ODB96589.1"/>
    </source>
</evidence>
<dbReference type="GO" id="GO:0042128">
    <property type="term" value="P:nitrate assimilation"/>
    <property type="evidence" value="ECO:0007669"/>
    <property type="project" value="UniProtKB-KW"/>
</dbReference>
<evidence type="ECO:0000259" key="7">
    <source>
        <dbReference type="PROSITE" id="PS51296"/>
    </source>
</evidence>
<evidence type="ECO:0000256" key="2">
    <source>
        <dbReference type="ARBA" id="ARBA00022723"/>
    </source>
</evidence>
<protein>
    <submittedName>
        <fullName evidence="8">Nitrite reductase</fullName>
    </submittedName>
</protein>
<feature type="domain" description="Rieske" evidence="7">
    <location>
        <begin position="4"/>
        <end position="100"/>
    </location>
</feature>
<keyword evidence="1" id="KW-0001">2Fe-2S</keyword>
<keyword evidence="6" id="KW-0534">Nitrate assimilation</keyword>
<dbReference type="GO" id="GO:0008942">
    <property type="term" value="F:nitrite reductase [NAD(P)H] activity"/>
    <property type="evidence" value="ECO:0007669"/>
    <property type="project" value="InterPro"/>
</dbReference>
<dbReference type="NCBIfam" id="TIGR02378">
    <property type="entry name" value="nirD_assim_sml"/>
    <property type="match status" value="1"/>
</dbReference>
<dbReference type="GO" id="GO:0051537">
    <property type="term" value="F:2 iron, 2 sulfur cluster binding"/>
    <property type="evidence" value="ECO:0007669"/>
    <property type="project" value="UniProtKB-KW"/>
</dbReference>
<dbReference type="OrthoDB" id="9769355at2"/>
<evidence type="ECO:0000256" key="3">
    <source>
        <dbReference type="ARBA" id="ARBA00023002"/>
    </source>
</evidence>
<dbReference type="Pfam" id="PF00355">
    <property type="entry name" value="Rieske"/>
    <property type="match status" value="1"/>
</dbReference>
<dbReference type="AlphaFoldDB" id="A0A1E2UPE8"/>
<dbReference type="GO" id="GO:0046872">
    <property type="term" value="F:metal ion binding"/>
    <property type="evidence" value="ECO:0007669"/>
    <property type="project" value="UniProtKB-KW"/>
</dbReference>